<evidence type="ECO:0000313" key="2">
    <source>
        <dbReference type="EMBL" id="ORY59112.1"/>
    </source>
</evidence>
<organism evidence="2 3">
    <name type="scientific">Pseudomassariella vexata</name>
    <dbReference type="NCBI Taxonomy" id="1141098"/>
    <lineage>
        <taxon>Eukaryota</taxon>
        <taxon>Fungi</taxon>
        <taxon>Dikarya</taxon>
        <taxon>Ascomycota</taxon>
        <taxon>Pezizomycotina</taxon>
        <taxon>Sordariomycetes</taxon>
        <taxon>Xylariomycetidae</taxon>
        <taxon>Amphisphaeriales</taxon>
        <taxon>Pseudomassariaceae</taxon>
        <taxon>Pseudomassariella</taxon>
    </lineage>
</organism>
<dbReference type="OrthoDB" id="2583188at2759"/>
<dbReference type="RefSeq" id="XP_040711806.1">
    <property type="nucleotide sequence ID" value="XM_040858746.1"/>
</dbReference>
<dbReference type="GeneID" id="63774958"/>
<accession>A0A1Y2DIQ2</accession>
<evidence type="ECO:0000256" key="1">
    <source>
        <dbReference type="SAM" id="SignalP"/>
    </source>
</evidence>
<name>A0A1Y2DIQ2_9PEZI</name>
<feature type="signal peptide" evidence="1">
    <location>
        <begin position="1"/>
        <end position="18"/>
    </location>
</feature>
<dbReference type="EMBL" id="MCFJ01000014">
    <property type="protein sequence ID" value="ORY59112.1"/>
    <property type="molecule type" value="Genomic_DNA"/>
</dbReference>
<feature type="chain" id="PRO_5013163989" description="DUF4185 domain-containing protein" evidence="1">
    <location>
        <begin position="19"/>
        <end position="377"/>
    </location>
</feature>
<keyword evidence="3" id="KW-1185">Reference proteome</keyword>
<comment type="caution">
    <text evidence="2">The sequence shown here is derived from an EMBL/GenBank/DDBJ whole genome shotgun (WGS) entry which is preliminary data.</text>
</comment>
<proteinExistence type="predicted"/>
<sequence length="377" mass="41341">MTNCVVFTLSLMAVFTNASPLNTPRAAVKPVISGQPQYIGLVEDPKLNRDSCTSTRIGNRDFWTCRDSMSYSASSLPIWTSTASWTNTNLDGTPIVTYSNITCYGDNPTSYFPSAADQCGPHGYCGGDNRWVLWPDTRPLPVSADNGVVKLYTWIRNVHIKLPLGPVINGDAPSTSLFRSDYDGKGANSLPSVELVNKAFYPVGAVAFGNYGWVISPTDGFAYLYGAMKDGKVAVARVDPKRIEDLSAYLYYSSARGWSNTPPSFAETSAAIPNAGSGQQGTYYFSSYFSSYVWIGMQGGDNADFYITTAPEPWGPWEPVELLWRAPVGTNKFGLVAYSTQAHPDMSENGGDGRDIYLSYTRIDLTFLTPLYRLQWA</sequence>
<evidence type="ECO:0000313" key="3">
    <source>
        <dbReference type="Proteomes" id="UP000193689"/>
    </source>
</evidence>
<reference evidence="2 3" key="1">
    <citation type="submission" date="2016-07" db="EMBL/GenBank/DDBJ databases">
        <title>Pervasive Adenine N6-methylation of Active Genes in Fungi.</title>
        <authorList>
            <consortium name="DOE Joint Genome Institute"/>
            <person name="Mondo S.J."/>
            <person name="Dannebaum R.O."/>
            <person name="Kuo R.C."/>
            <person name="Labutti K."/>
            <person name="Haridas S."/>
            <person name="Kuo A."/>
            <person name="Salamov A."/>
            <person name="Ahrendt S.R."/>
            <person name="Lipzen A."/>
            <person name="Sullivan W."/>
            <person name="Andreopoulos W.B."/>
            <person name="Clum A."/>
            <person name="Lindquist E."/>
            <person name="Daum C."/>
            <person name="Ramamoorthy G.K."/>
            <person name="Gryganskyi A."/>
            <person name="Culley D."/>
            <person name="Magnuson J.K."/>
            <person name="James T.Y."/>
            <person name="O'Malley M.A."/>
            <person name="Stajich J.E."/>
            <person name="Spatafora J.W."/>
            <person name="Visel A."/>
            <person name="Grigoriev I.V."/>
        </authorList>
    </citation>
    <scope>NUCLEOTIDE SEQUENCE [LARGE SCALE GENOMIC DNA]</scope>
    <source>
        <strain evidence="2 3">CBS 129021</strain>
    </source>
</reference>
<gene>
    <name evidence="2" type="ORF">BCR38DRAFT_412828</name>
</gene>
<keyword evidence="1" id="KW-0732">Signal</keyword>
<evidence type="ECO:0008006" key="4">
    <source>
        <dbReference type="Google" id="ProtNLM"/>
    </source>
</evidence>
<dbReference type="InParanoid" id="A0A1Y2DIQ2"/>
<protein>
    <recommendedName>
        <fullName evidence="4">DUF4185 domain-containing protein</fullName>
    </recommendedName>
</protein>
<dbReference type="AlphaFoldDB" id="A0A1Y2DIQ2"/>
<dbReference type="Proteomes" id="UP000193689">
    <property type="component" value="Unassembled WGS sequence"/>
</dbReference>